<name>A0A8J6NPQ5_9BACT</name>
<accession>A0A8J6NPQ5</accession>
<sequence length="297" mass="32312">MNGKKSVLFSATILVCTAVMLAIISWGSASGADLSEIKKRGVLRHLGVPYANFVTGSGDGLDVELIKRFAEYLGVKYEYVKTDWKDVIGDLAGKKVEPNGSGITILGEVPVKGDLIANGLTIIPWRQKVVDYSTATFPTQIWLVARADSTMKPIKSTGDVEKDVAQVKELLKGHCVLGKAQTCLDPSLYGLKEAGAEVKLFSGTLNELVPAIIKGEAEATISDGPDALITLEKWPGKIKVIGPVSSTQEMGVAFAKTSPELREAFNRFFEKCKADGTYERLVKKYYPAVFMYYPAFF</sequence>
<dbReference type="Proteomes" id="UP000603434">
    <property type="component" value="Unassembled WGS sequence"/>
</dbReference>
<dbReference type="AlphaFoldDB" id="A0A8J6NPQ5"/>
<evidence type="ECO:0000259" key="2">
    <source>
        <dbReference type="SMART" id="SM00062"/>
    </source>
</evidence>
<dbReference type="PANTHER" id="PTHR35936">
    <property type="entry name" value="MEMBRANE-BOUND LYTIC MUREIN TRANSGLYCOSYLASE F"/>
    <property type="match status" value="1"/>
</dbReference>
<keyword evidence="1" id="KW-0732">Signal</keyword>
<proteinExistence type="predicted"/>
<dbReference type="Gene3D" id="3.40.190.10">
    <property type="entry name" value="Periplasmic binding protein-like II"/>
    <property type="match status" value="2"/>
</dbReference>
<evidence type="ECO:0000313" key="3">
    <source>
        <dbReference type="EMBL" id="MBC8362519.1"/>
    </source>
</evidence>
<dbReference type="Pfam" id="PF00497">
    <property type="entry name" value="SBP_bac_3"/>
    <property type="match status" value="2"/>
</dbReference>
<evidence type="ECO:0000256" key="1">
    <source>
        <dbReference type="ARBA" id="ARBA00022729"/>
    </source>
</evidence>
<dbReference type="EMBL" id="JACNJH010000199">
    <property type="protein sequence ID" value="MBC8362519.1"/>
    <property type="molecule type" value="Genomic_DNA"/>
</dbReference>
<dbReference type="InterPro" id="IPR001638">
    <property type="entry name" value="Solute-binding_3/MltF_N"/>
</dbReference>
<reference evidence="3 4" key="1">
    <citation type="submission" date="2020-08" db="EMBL/GenBank/DDBJ databases">
        <title>Bridging the membrane lipid divide: bacteria of the FCB group superphylum have the potential to synthesize archaeal ether lipids.</title>
        <authorList>
            <person name="Villanueva L."/>
            <person name="Von Meijenfeldt F.A.B."/>
            <person name="Westbye A.B."/>
            <person name="Yadav S."/>
            <person name="Hopmans E.C."/>
            <person name="Dutilh B.E."/>
            <person name="Sinninghe Damste J.S."/>
        </authorList>
    </citation>
    <scope>NUCLEOTIDE SEQUENCE [LARGE SCALE GENOMIC DNA]</scope>
    <source>
        <strain evidence="3">NIOZ-UU30</strain>
    </source>
</reference>
<feature type="domain" description="Solute-binding protein family 3/N-terminal" evidence="2">
    <location>
        <begin position="52"/>
        <end position="289"/>
    </location>
</feature>
<protein>
    <submittedName>
        <fullName evidence="3">Transporter substrate-binding domain-containing protein</fullName>
    </submittedName>
</protein>
<gene>
    <name evidence="3" type="ORF">H8E23_14100</name>
</gene>
<organism evidence="3 4">
    <name type="scientific">Candidatus Desulfatibia profunda</name>
    <dbReference type="NCBI Taxonomy" id="2841695"/>
    <lineage>
        <taxon>Bacteria</taxon>
        <taxon>Pseudomonadati</taxon>
        <taxon>Thermodesulfobacteriota</taxon>
        <taxon>Desulfobacteria</taxon>
        <taxon>Desulfobacterales</taxon>
        <taxon>Desulfobacterales incertae sedis</taxon>
        <taxon>Candidatus Desulfatibia</taxon>
    </lineage>
</organism>
<evidence type="ECO:0000313" key="4">
    <source>
        <dbReference type="Proteomes" id="UP000603434"/>
    </source>
</evidence>
<dbReference type="CDD" id="cd01009">
    <property type="entry name" value="PBP2_YfhD_N"/>
    <property type="match status" value="1"/>
</dbReference>
<dbReference type="SMART" id="SM00062">
    <property type="entry name" value="PBPb"/>
    <property type="match status" value="1"/>
</dbReference>
<dbReference type="PANTHER" id="PTHR35936:SF17">
    <property type="entry name" value="ARGININE-BINDING EXTRACELLULAR PROTEIN ARTP"/>
    <property type="match status" value="1"/>
</dbReference>
<dbReference type="SUPFAM" id="SSF53850">
    <property type="entry name" value="Periplasmic binding protein-like II"/>
    <property type="match status" value="1"/>
</dbReference>
<comment type="caution">
    <text evidence="3">The sequence shown here is derived from an EMBL/GenBank/DDBJ whole genome shotgun (WGS) entry which is preliminary data.</text>
</comment>